<dbReference type="InterPro" id="IPR010268">
    <property type="entry name" value="PaREP1"/>
</dbReference>
<proteinExistence type="predicted"/>
<dbReference type="EMBL" id="CP000660">
    <property type="protein sequence ID" value="ABP50731.1"/>
    <property type="molecule type" value="Genomic_DNA"/>
</dbReference>
<dbReference type="Gene3D" id="1.20.120.330">
    <property type="entry name" value="Nucleotidyltransferases domain 2"/>
    <property type="match status" value="1"/>
</dbReference>
<protein>
    <submittedName>
        <fullName evidence="1">PaREP1/PaREP8 domain containing family protein</fullName>
    </submittedName>
</protein>
<dbReference type="HOGENOM" id="CLU_115256_4_0_2"/>
<dbReference type="AlphaFoldDB" id="A4WK14"/>
<sequence length="157" mass="18282">MGQHVSLVISPPVAEVLRKAAGGRDVEEFLLKLLAERLDPPQRVEVYLKLHEKYLQEAEQLYAKGDLPQAGEKYWGAVTALLNAIAEKRGMPHYSHRDYAEIIEVLYAETKDRELLVGFSLGERLHANFYYNFMKRESFELHREAVLRLVERLRRFL</sequence>
<name>A4WK14_PYRAR</name>
<dbReference type="KEGG" id="pas:Pars_1160"/>
<dbReference type="PhylomeDB" id="A4WK14"/>
<evidence type="ECO:0000313" key="1">
    <source>
        <dbReference type="EMBL" id="ABP50731.1"/>
    </source>
</evidence>
<accession>A4WK14</accession>
<gene>
    <name evidence="1" type="ordered locus">Pars_1160</name>
</gene>
<dbReference type="Pfam" id="PF05942">
    <property type="entry name" value="PaREP1"/>
    <property type="match status" value="1"/>
</dbReference>
<dbReference type="Proteomes" id="UP000001567">
    <property type="component" value="Chromosome"/>
</dbReference>
<reference evidence="1 2" key="1">
    <citation type="submission" date="2007-04" db="EMBL/GenBank/DDBJ databases">
        <title>Complete sequence of Pyrobaculum arsenaticum DSM 13514.</title>
        <authorList>
            <consortium name="US DOE Joint Genome Institute"/>
            <person name="Copeland A."/>
            <person name="Lucas S."/>
            <person name="Lapidus A."/>
            <person name="Barry K."/>
            <person name="Glavina del Rio T."/>
            <person name="Dalin E."/>
            <person name="Tice H."/>
            <person name="Pitluck S."/>
            <person name="Chain P."/>
            <person name="Malfatti S."/>
            <person name="Shin M."/>
            <person name="Vergez L."/>
            <person name="Schmutz J."/>
            <person name="Larimer F."/>
            <person name="Land M."/>
            <person name="Hauser L."/>
            <person name="Kyrpides N."/>
            <person name="Mikhailova N."/>
            <person name="Cozen A.E."/>
            <person name="Fitz-Gibbon S.T."/>
            <person name="House C.H."/>
            <person name="Saltikov C."/>
            <person name="Lowe T.M."/>
            <person name="Richardson P."/>
        </authorList>
    </citation>
    <scope>NUCLEOTIDE SEQUENCE [LARGE SCALE GENOMIC DNA]</scope>
    <source>
        <strain evidence="2">ATCC 700994 / DSM 13514 / JCM 11321 / PZ6</strain>
    </source>
</reference>
<organism evidence="1 2">
    <name type="scientific">Pyrobaculum arsenaticum (strain DSM 13514 / JCM 11321 / PZ6)</name>
    <dbReference type="NCBI Taxonomy" id="340102"/>
    <lineage>
        <taxon>Archaea</taxon>
        <taxon>Thermoproteota</taxon>
        <taxon>Thermoprotei</taxon>
        <taxon>Thermoproteales</taxon>
        <taxon>Thermoproteaceae</taxon>
        <taxon>Pyrobaculum</taxon>
    </lineage>
</organism>
<dbReference type="PANTHER" id="PTHR34237:SF1">
    <property type="entry name" value="PAREP8"/>
    <property type="match status" value="1"/>
</dbReference>
<evidence type="ECO:0000313" key="2">
    <source>
        <dbReference type="Proteomes" id="UP000001567"/>
    </source>
</evidence>
<dbReference type="PANTHER" id="PTHR34237">
    <property type="entry name" value="PAREP8-RELATED"/>
    <property type="match status" value="1"/>
</dbReference>